<evidence type="ECO:0000313" key="15">
    <source>
        <dbReference type="Proteomes" id="UP000295341"/>
    </source>
</evidence>
<dbReference type="RefSeq" id="WP_162850981.1">
    <property type="nucleotide sequence ID" value="NZ_MWIN01000022.1"/>
</dbReference>
<dbReference type="InterPro" id="IPR050428">
    <property type="entry name" value="TCS_sensor_his_kinase"/>
</dbReference>
<sequence>MSIYGRLFLWFCAANLLTMGVSVLIAHAIFERNADRPPDIEEVVMRAEAALAEGRTPDLNAPDDGRRVVLVRDGKSLEGDGDLPRPVARHLEELTDTNAEVRLPRGQWLVSRRLAANPPTWLIVIQGPPRRAPWMRWVPLGLQILLSVLAIAGVGWVVARHLSQPLAQIQSVTRRMAAGDLSSRVGTVIGSREDEYGRLARDFDRMAVQIETLVQSRDQLLHDVSHELRAPLSRLRFALELAREDHRPETLERADREIARIDLLVGELLALARLDQASKLAALPDVDLQALAEDVIEAERPQAAHRGVRLQLRSTVQGNAHASADRDGLMRALENVIRNAVRHAPADSEIVIGLDASASEASIVVRDRGPGVPADELPRLFEPFFRGKAAAGGEGYGLGLAIVARVMRAHRGRAEARNAADGGLEVRLAWPKVVAAAEGRTA</sequence>
<evidence type="ECO:0000256" key="5">
    <source>
        <dbReference type="ARBA" id="ARBA00022679"/>
    </source>
</evidence>
<organism evidence="14 15">
    <name type="scientific">Panacagrimonas perspica</name>
    <dbReference type="NCBI Taxonomy" id="381431"/>
    <lineage>
        <taxon>Bacteria</taxon>
        <taxon>Pseudomonadati</taxon>
        <taxon>Pseudomonadota</taxon>
        <taxon>Gammaproteobacteria</taxon>
        <taxon>Nevskiales</taxon>
        <taxon>Nevskiaceae</taxon>
        <taxon>Panacagrimonas</taxon>
    </lineage>
</organism>
<feature type="domain" description="Histidine kinase" evidence="12">
    <location>
        <begin position="223"/>
        <end position="434"/>
    </location>
</feature>
<dbReference type="CDD" id="cd00082">
    <property type="entry name" value="HisKA"/>
    <property type="match status" value="1"/>
</dbReference>
<dbReference type="GO" id="GO:0000155">
    <property type="term" value="F:phosphorelay sensor kinase activity"/>
    <property type="evidence" value="ECO:0007669"/>
    <property type="project" value="InterPro"/>
</dbReference>
<dbReference type="AlphaFoldDB" id="A0A4S3K1I4"/>
<proteinExistence type="predicted"/>
<dbReference type="SMART" id="SM00304">
    <property type="entry name" value="HAMP"/>
    <property type="match status" value="1"/>
</dbReference>
<evidence type="ECO:0000256" key="3">
    <source>
        <dbReference type="ARBA" id="ARBA00012438"/>
    </source>
</evidence>
<keyword evidence="4" id="KW-0597">Phosphoprotein</keyword>
<keyword evidence="8 11" id="KW-1133">Transmembrane helix</keyword>
<evidence type="ECO:0000256" key="10">
    <source>
        <dbReference type="ARBA" id="ARBA00023136"/>
    </source>
</evidence>
<evidence type="ECO:0000256" key="7">
    <source>
        <dbReference type="ARBA" id="ARBA00022777"/>
    </source>
</evidence>
<evidence type="ECO:0000256" key="9">
    <source>
        <dbReference type="ARBA" id="ARBA00023012"/>
    </source>
</evidence>
<dbReference type="PROSITE" id="PS50109">
    <property type="entry name" value="HIS_KIN"/>
    <property type="match status" value="1"/>
</dbReference>
<keyword evidence="9" id="KW-0902">Two-component regulatory system</keyword>
<feature type="domain" description="HAMP" evidence="13">
    <location>
        <begin position="160"/>
        <end position="215"/>
    </location>
</feature>
<dbReference type="InterPro" id="IPR003660">
    <property type="entry name" value="HAMP_dom"/>
</dbReference>
<evidence type="ECO:0000259" key="13">
    <source>
        <dbReference type="PROSITE" id="PS50885"/>
    </source>
</evidence>
<dbReference type="SUPFAM" id="SSF158472">
    <property type="entry name" value="HAMP domain-like"/>
    <property type="match status" value="1"/>
</dbReference>
<keyword evidence="7 14" id="KW-0418">Kinase</keyword>
<dbReference type="InterPro" id="IPR003661">
    <property type="entry name" value="HisK_dim/P_dom"/>
</dbReference>
<keyword evidence="5" id="KW-0808">Transferase</keyword>
<feature type="transmembrane region" description="Helical" evidence="11">
    <location>
        <begin position="137"/>
        <end position="159"/>
    </location>
</feature>
<comment type="caution">
    <text evidence="14">The sequence shown here is derived from an EMBL/GenBank/DDBJ whole genome shotgun (WGS) entry which is preliminary data.</text>
</comment>
<evidence type="ECO:0000256" key="1">
    <source>
        <dbReference type="ARBA" id="ARBA00000085"/>
    </source>
</evidence>
<evidence type="ECO:0000259" key="12">
    <source>
        <dbReference type="PROSITE" id="PS50109"/>
    </source>
</evidence>
<dbReference type="CDD" id="cd00075">
    <property type="entry name" value="HATPase"/>
    <property type="match status" value="1"/>
</dbReference>
<dbReference type="Pfam" id="PF00512">
    <property type="entry name" value="HisKA"/>
    <property type="match status" value="1"/>
</dbReference>
<dbReference type="InterPro" id="IPR036097">
    <property type="entry name" value="HisK_dim/P_sf"/>
</dbReference>
<dbReference type="EC" id="2.7.13.3" evidence="3"/>
<dbReference type="Gene3D" id="1.10.8.500">
    <property type="entry name" value="HAMP domain in histidine kinase"/>
    <property type="match status" value="1"/>
</dbReference>
<dbReference type="Pfam" id="PF02518">
    <property type="entry name" value="HATPase_c"/>
    <property type="match status" value="1"/>
</dbReference>
<dbReference type="PROSITE" id="PS50885">
    <property type="entry name" value="HAMP"/>
    <property type="match status" value="1"/>
</dbReference>
<dbReference type="InterPro" id="IPR005467">
    <property type="entry name" value="His_kinase_dom"/>
</dbReference>
<gene>
    <name evidence="14" type="ORF">DFR24_0396</name>
</gene>
<accession>A0A4S3K1I4</accession>
<dbReference type="SUPFAM" id="SSF47384">
    <property type="entry name" value="Homodimeric domain of signal transducing histidine kinase"/>
    <property type="match status" value="1"/>
</dbReference>
<dbReference type="InterPro" id="IPR036890">
    <property type="entry name" value="HATPase_C_sf"/>
</dbReference>
<dbReference type="InterPro" id="IPR003594">
    <property type="entry name" value="HATPase_dom"/>
</dbReference>
<dbReference type="EMBL" id="SOBT01000008">
    <property type="protein sequence ID" value="TDU31038.1"/>
    <property type="molecule type" value="Genomic_DNA"/>
</dbReference>
<dbReference type="SUPFAM" id="SSF55874">
    <property type="entry name" value="ATPase domain of HSP90 chaperone/DNA topoisomerase II/histidine kinase"/>
    <property type="match status" value="1"/>
</dbReference>
<evidence type="ECO:0000256" key="8">
    <source>
        <dbReference type="ARBA" id="ARBA00022989"/>
    </source>
</evidence>
<keyword evidence="15" id="KW-1185">Reference proteome</keyword>
<dbReference type="Proteomes" id="UP000295341">
    <property type="component" value="Unassembled WGS sequence"/>
</dbReference>
<dbReference type="InterPro" id="IPR004358">
    <property type="entry name" value="Sig_transdc_His_kin-like_C"/>
</dbReference>
<dbReference type="SMART" id="SM00387">
    <property type="entry name" value="HATPase_c"/>
    <property type="match status" value="1"/>
</dbReference>
<comment type="catalytic activity">
    <reaction evidence="1">
        <text>ATP + protein L-histidine = ADP + protein N-phospho-L-histidine.</text>
        <dbReference type="EC" id="2.7.13.3"/>
    </reaction>
</comment>
<dbReference type="Gene3D" id="3.30.565.10">
    <property type="entry name" value="Histidine kinase-like ATPase, C-terminal domain"/>
    <property type="match status" value="1"/>
</dbReference>
<evidence type="ECO:0000313" key="14">
    <source>
        <dbReference type="EMBL" id="TDU31038.1"/>
    </source>
</evidence>
<dbReference type="PANTHER" id="PTHR45436:SF15">
    <property type="entry name" value="SENSOR HISTIDINE KINASE CUSS"/>
    <property type="match status" value="1"/>
</dbReference>
<dbReference type="GO" id="GO:0005886">
    <property type="term" value="C:plasma membrane"/>
    <property type="evidence" value="ECO:0007669"/>
    <property type="project" value="TreeGrafter"/>
</dbReference>
<evidence type="ECO:0000256" key="11">
    <source>
        <dbReference type="SAM" id="Phobius"/>
    </source>
</evidence>
<dbReference type="PANTHER" id="PTHR45436">
    <property type="entry name" value="SENSOR HISTIDINE KINASE YKOH"/>
    <property type="match status" value="1"/>
</dbReference>
<dbReference type="PRINTS" id="PR00344">
    <property type="entry name" value="BCTRLSENSOR"/>
</dbReference>
<protein>
    <recommendedName>
        <fullName evidence="3">histidine kinase</fullName>
        <ecNumber evidence="3">2.7.13.3</ecNumber>
    </recommendedName>
</protein>
<dbReference type="SMART" id="SM00388">
    <property type="entry name" value="HisKA"/>
    <property type="match status" value="1"/>
</dbReference>
<dbReference type="Gene3D" id="1.10.287.130">
    <property type="match status" value="1"/>
</dbReference>
<evidence type="ECO:0000256" key="4">
    <source>
        <dbReference type="ARBA" id="ARBA00022553"/>
    </source>
</evidence>
<evidence type="ECO:0000256" key="6">
    <source>
        <dbReference type="ARBA" id="ARBA00022692"/>
    </source>
</evidence>
<dbReference type="CDD" id="cd06225">
    <property type="entry name" value="HAMP"/>
    <property type="match status" value="1"/>
</dbReference>
<name>A0A4S3K1I4_9GAMM</name>
<keyword evidence="10 11" id="KW-0472">Membrane</keyword>
<keyword evidence="6 11" id="KW-0812">Transmembrane</keyword>
<evidence type="ECO:0000256" key="2">
    <source>
        <dbReference type="ARBA" id="ARBA00004141"/>
    </source>
</evidence>
<comment type="subcellular location">
    <subcellularLocation>
        <location evidence="2">Membrane</location>
        <topology evidence="2">Multi-pass membrane protein</topology>
    </subcellularLocation>
</comment>
<feature type="transmembrane region" description="Helical" evidence="11">
    <location>
        <begin position="7"/>
        <end position="30"/>
    </location>
</feature>
<dbReference type="Pfam" id="PF00672">
    <property type="entry name" value="HAMP"/>
    <property type="match status" value="1"/>
</dbReference>
<reference evidence="14 15" key="1">
    <citation type="submission" date="2019-03" db="EMBL/GenBank/DDBJ databases">
        <title>Genomic Encyclopedia of Type Strains, Phase IV (KMG-IV): sequencing the most valuable type-strain genomes for metagenomic binning, comparative biology and taxonomic classification.</title>
        <authorList>
            <person name="Goeker M."/>
        </authorList>
    </citation>
    <scope>NUCLEOTIDE SEQUENCE [LARGE SCALE GENOMIC DNA]</scope>
    <source>
        <strain evidence="14 15">DSM 26377</strain>
    </source>
</reference>